<dbReference type="Gene3D" id="3.40.50.150">
    <property type="entry name" value="Vaccinia Virus protein VP39"/>
    <property type="match status" value="1"/>
</dbReference>
<dbReference type="EMBL" id="VSSQ01028198">
    <property type="protein sequence ID" value="MPM77814.1"/>
    <property type="molecule type" value="Genomic_DNA"/>
</dbReference>
<comment type="caution">
    <text evidence="1">The sequence shown here is derived from an EMBL/GenBank/DDBJ whole genome shotgun (WGS) entry which is preliminary data.</text>
</comment>
<dbReference type="SUPFAM" id="SSF53335">
    <property type="entry name" value="S-adenosyl-L-methionine-dependent methyltransferases"/>
    <property type="match status" value="1"/>
</dbReference>
<gene>
    <name evidence="1" type="ORF">SDC9_124822</name>
</gene>
<sequence>MCFKWFKRRKQARGFGIHSPFAYNFVTHIINEEYGYTAFLDIDQLLRAHNIETSDKKLHHLSYKLVRYFKPGRVLELDTGKGINTLYLSAASKDAVCHCFDPEGRNVLLARNLHTTYNRHVEFIDEIDLSELYDGIFVYLNSFPVDMESLLSMSSDDTFWVIAGIKSGNGKRFWKAVVADERARITFDMKDIGVVVLKKSYHKASYLI</sequence>
<evidence type="ECO:0000313" key="1">
    <source>
        <dbReference type="EMBL" id="MPM77814.1"/>
    </source>
</evidence>
<organism evidence="1">
    <name type="scientific">bioreactor metagenome</name>
    <dbReference type="NCBI Taxonomy" id="1076179"/>
    <lineage>
        <taxon>unclassified sequences</taxon>
        <taxon>metagenomes</taxon>
        <taxon>ecological metagenomes</taxon>
    </lineage>
</organism>
<name>A0A645CLP7_9ZZZZ</name>
<dbReference type="InterPro" id="IPR029063">
    <property type="entry name" value="SAM-dependent_MTases_sf"/>
</dbReference>
<reference evidence="1" key="1">
    <citation type="submission" date="2019-08" db="EMBL/GenBank/DDBJ databases">
        <authorList>
            <person name="Kucharzyk K."/>
            <person name="Murdoch R.W."/>
            <person name="Higgins S."/>
            <person name="Loffler F."/>
        </authorList>
    </citation>
    <scope>NUCLEOTIDE SEQUENCE</scope>
</reference>
<proteinExistence type="predicted"/>
<protein>
    <submittedName>
        <fullName evidence="1">Uncharacterized protein</fullName>
    </submittedName>
</protein>
<accession>A0A645CLP7</accession>
<dbReference type="AlphaFoldDB" id="A0A645CLP7"/>